<evidence type="ECO:0000256" key="1">
    <source>
        <dbReference type="ARBA" id="ARBA00022729"/>
    </source>
</evidence>
<reference evidence="3 4" key="1">
    <citation type="submission" date="2019-03" db="EMBL/GenBank/DDBJ databases">
        <title>Arthrobacter sp. nov., an bacterium isolated from biocrust in Mu Us Desert.</title>
        <authorList>
            <person name="Lixiong L."/>
        </authorList>
    </citation>
    <scope>NUCLEOTIDE SEQUENCE [LARGE SCALE GENOMIC DNA]</scope>
    <source>
        <strain evidence="3 4">SLN-3</strain>
    </source>
</reference>
<keyword evidence="3" id="KW-0378">Hydrolase</keyword>
<keyword evidence="4" id="KW-1185">Reference proteome</keyword>
<dbReference type="Proteomes" id="UP000295411">
    <property type="component" value="Unassembled WGS sequence"/>
</dbReference>
<dbReference type="PANTHER" id="PTHR22953">
    <property type="entry name" value="ACID PHOSPHATASE RELATED"/>
    <property type="match status" value="1"/>
</dbReference>
<evidence type="ECO:0000313" key="4">
    <source>
        <dbReference type="Proteomes" id="UP000295411"/>
    </source>
</evidence>
<dbReference type="OrthoDB" id="9804511at2"/>
<gene>
    <name evidence="3" type="ORF">E2F48_04195</name>
</gene>
<comment type="caution">
    <text evidence="3">The sequence shown here is derived from an EMBL/GenBank/DDBJ whole genome shotgun (WGS) entry which is preliminary data.</text>
</comment>
<dbReference type="InterPro" id="IPR004843">
    <property type="entry name" value="Calcineurin-like_PHP"/>
</dbReference>
<dbReference type="Pfam" id="PF00149">
    <property type="entry name" value="Metallophos"/>
    <property type="match status" value="1"/>
</dbReference>
<evidence type="ECO:0000259" key="2">
    <source>
        <dbReference type="Pfam" id="PF00149"/>
    </source>
</evidence>
<dbReference type="GO" id="GO:0003993">
    <property type="term" value="F:acid phosphatase activity"/>
    <property type="evidence" value="ECO:0007669"/>
    <property type="project" value="InterPro"/>
</dbReference>
<keyword evidence="1" id="KW-0732">Signal</keyword>
<accession>A0A4R5TYU3</accession>
<dbReference type="PANTHER" id="PTHR22953:SF153">
    <property type="entry name" value="PURPLE ACID PHOSPHATASE"/>
    <property type="match status" value="1"/>
</dbReference>
<dbReference type="SUPFAM" id="SSF56300">
    <property type="entry name" value="Metallo-dependent phosphatases"/>
    <property type="match status" value="1"/>
</dbReference>
<organism evidence="3 4">
    <name type="scientific">Arthrobacter crusticola</name>
    <dbReference type="NCBI Taxonomy" id="2547960"/>
    <lineage>
        <taxon>Bacteria</taxon>
        <taxon>Bacillati</taxon>
        <taxon>Actinomycetota</taxon>
        <taxon>Actinomycetes</taxon>
        <taxon>Micrococcales</taxon>
        <taxon>Micrococcaceae</taxon>
        <taxon>Arthrobacter</taxon>
    </lineage>
</organism>
<protein>
    <submittedName>
        <fullName evidence="3">Phosphohydrolase</fullName>
    </submittedName>
</protein>
<name>A0A4R5TYU3_9MICC</name>
<dbReference type="AlphaFoldDB" id="A0A4R5TYU3"/>
<dbReference type="Gene3D" id="3.60.21.10">
    <property type="match status" value="1"/>
</dbReference>
<dbReference type="EMBL" id="SMTK01000002">
    <property type="protein sequence ID" value="TDK26408.1"/>
    <property type="molecule type" value="Genomic_DNA"/>
</dbReference>
<dbReference type="InterPro" id="IPR029052">
    <property type="entry name" value="Metallo-depent_PP-like"/>
</dbReference>
<proteinExistence type="predicted"/>
<feature type="domain" description="Calcineurin-like phosphoesterase" evidence="2">
    <location>
        <begin position="45"/>
        <end position="234"/>
    </location>
</feature>
<dbReference type="InterPro" id="IPR039331">
    <property type="entry name" value="PAPs-like"/>
</dbReference>
<dbReference type="RefSeq" id="WP_133402771.1">
    <property type="nucleotide sequence ID" value="NZ_SMTK01000002.1"/>
</dbReference>
<sequence>MARVFGIAAAVIAALALLVLALLLLNRGDGEAPDAAAEIHFTAAGDFAATKDTAAVLTKNASLSPDFILALGDLSYGPPGGEQEWCDFVTSKVGTGFPFQLIAGNHESDGHDGSIGEFSACLPNRLPGIVGTYGRQWYVDVPAGDPIARFVLISPGLVFPESETPWDYSPGSEHYAWTESAIDGARESGIPWVIVGNHMTCLSVGKYSCTAGEELTNLLISKKVDLVLSGHEHLYQRTYQIGHGDDCAEIVPDNVNEECITDTDSSLTQGPGTVFATIGTGGSGLRKAHRADPEADYFAAYSGTNANPTHGLLDVAVTERSLSAKFVRASGGTFDDSFTIRRSLGRAAEASFIDDCAGLACGLDASTALPTQ</sequence>
<evidence type="ECO:0000313" key="3">
    <source>
        <dbReference type="EMBL" id="TDK26408.1"/>
    </source>
</evidence>